<name>A0ABQ4EL93_9ACTN</name>
<dbReference type="Proteomes" id="UP000621500">
    <property type="component" value="Unassembled WGS sequence"/>
</dbReference>
<dbReference type="EMBL" id="BONX01000010">
    <property type="protein sequence ID" value="GIG95486.1"/>
    <property type="molecule type" value="Genomic_DNA"/>
</dbReference>
<evidence type="ECO:0000313" key="3">
    <source>
        <dbReference type="Proteomes" id="UP000621500"/>
    </source>
</evidence>
<feature type="region of interest" description="Disordered" evidence="1">
    <location>
        <begin position="30"/>
        <end position="60"/>
    </location>
</feature>
<keyword evidence="3" id="KW-1185">Reference proteome</keyword>
<gene>
    <name evidence="2" type="ORF">Pma05_20590</name>
</gene>
<organism evidence="2 3">
    <name type="scientific">Plantactinospora mayteni</name>
    <dbReference type="NCBI Taxonomy" id="566021"/>
    <lineage>
        <taxon>Bacteria</taxon>
        <taxon>Bacillati</taxon>
        <taxon>Actinomycetota</taxon>
        <taxon>Actinomycetes</taxon>
        <taxon>Micromonosporales</taxon>
        <taxon>Micromonosporaceae</taxon>
        <taxon>Plantactinospora</taxon>
    </lineage>
</organism>
<sequence>MTHIIGAIVWQPKGAPRSVVAARFGCQSFINDVESGPPNRQQASRGPIAPRGESDGLAAR</sequence>
<proteinExistence type="predicted"/>
<comment type="caution">
    <text evidence="2">The sequence shown here is derived from an EMBL/GenBank/DDBJ whole genome shotgun (WGS) entry which is preliminary data.</text>
</comment>
<protein>
    <submittedName>
        <fullName evidence="2">Uncharacterized protein</fullName>
    </submittedName>
</protein>
<evidence type="ECO:0000256" key="1">
    <source>
        <dbReference type="SAM" id="MobiDB-lite"/>
    </source>
</evidence>
<accession>A0ABQ4EL93</accession>
<reference evidence="2 3" key="1">
    <citation type="submission" date="2021-01" db="EMBL/GenBank/DDBJ databases">
        <title>Whole genome shotgun sequence of Plantactinospora mayteni NBRC 109088.</title>
        <authorList>
            <person name="Komaki H."/>
            <person name="Tamura T."/>
        </authorList>
    </citation>
    <scope>NUCLEOTIDE SEQUENCE [LARGE SCALE GENOMIC DNA]</scope>
    <source>
        <strain evidence="2 3">NBRC 109088</strain>
    </source>
</reference>
<evidence type="ECO:0000313" key="2">
    <source>
        <dbReference type="EMBL" id="GIG95486.1"/>
    </source>
</evidence>